<dbReference type="InterPro" id="IPR006597">
    <property type="entry name" value="Sel1-like"/>
</dbReference>
<proteinExistence type="predicted"/>
<name>A0A2P4EWE4_9GAMM</name>
<dbReference type="Gene3D" id="1.25.40.10">
    <property type="entry name" value="Tetratricopeptide repeat domain"/>
    <property type="match status" value="1"/>
</dbReference>
<comment type="caution">
    <text evidence="2">The sequence shown here is derived from an EMBL/GenBank/DDBJ whole genome shotgun (WGS) entry which is preliminary data.</text>
</comment>
<dbReference type="InterPro" id="IPR011990">
    <property type="entry name" value="TPR-like_helical_dom_sf"/>
</dbReference>
<sequence>MRAYIALLLGLSITLTGCQSLSQPDSLLSRSGDVIKSQSQRLAELASRLTDDPAAQQRHAEVEALFAQQYIDPLTRYLNKHTNDADYADYVPLVQEERDTRCKAIGQRYQAEQPTRENLQRLRAGYQFSCPQQVSDFAARVPQPSEAPSASSTTSTSGSSSAATSQQENCYLLFAIRNYSQAATACEAAAAAGDAKSQHHLASIVSSTGQSSMALRWARASADQGDTAGQLLLADLLQQQNSSESDIEAFTWLQKAASSGQPEARYQLALAYLNGTGTAVSPEKAEGQLRRAALSEHVPAMLQLARSHPGTASARQWLSEAAERDSAEGQYRLGLDYLQGDGGPQDLEQAYFWLSLALMNGESRSRRYVEQLSGKLSNDQLTSARSALQQRLNSR</sequence>
<gene>
    <name evidence="2" type="ORF">C1949_07415</name>
</gene>
<protein>
    <recommendedName>
        <fullName evidence="4">Sel1 repeat family protein</fullName>
    </recommendedName>
</protein>
<dbReference type="AlphaFoldDB" id="A0A2P4EWE4"/>
<dbReference type="PROSITE" id="PS51257">
    <property type="entry name" value="PROKAR_LIPOPROTEIN"/>
    <property type="match status" value="1"/>
</dbReference>
<dbReference type="SUPFAM" id="SSF81901">
    <property type="entry name" value="HCP-like"/>
    <property type="match status" value="1"/>
</dbReference>
<evidence type="ECO:0000256" key="1">
    <source>
        <dbReference type="SAM" id="MobiDB-lite"/>
    </source>
</evidence>
<evidence type="ECO:0008006" key="4">
    <source>
        <dbReference type="Google" id="ProtNLM"/>
    </source>
</evidence>
<reference evidence="2 3" key="1">
    <citation type="submission" date="2018-01" db="EMBL/GenBank/DDBJ databases">
        <title>Draft genome of the type strain Pseudomonas oceani DSM 100277 isolated from the deep water in Okinawa trough, northwestern Pacific Ocean.</title>
        <authorList>
            <person name="Gomila M."/>
            <person name="Mulet M."/>
            <person name="Garcia-Valdes E."/>
            <person name="Lalucat J."/>
        </authorList>
    </citation>
    <scope>NUCLEOTIDE SEQUENCE [LARGE SCALE GENOMIC DNA]</scope>
    <source>
        <strain evidence="2 3">DSM 100277</strain>
    </source>
</reference>
<dbReference type="OrthoDB" id="9204495at2"/>
<feature type="compositionally biased region" description="Low complexity" evidence="1">
    <location>
        <begin position="146"/>
        <end position="162"/>
    </location>
</feature>
<feature type="region of interest" description="Disordered" evidence="1">
    <location>
        <begin position="140"/>
        <end position="162"/>
    </location>
</feature>
<organism evidence="2 3">
    <name type="scientific">Halopseudomonas oceani</name>
    <dbReference type="NCBI Taxonomy" id="1708783"/>
    <lineage>
        <taxon>Bacteria</taxon>
        <taxon>Pseudomonadati</taxon>
        <taxon>Pseudomonadota</taxon>
        <taxon>Gammaproteobacteria</taxon>
        <taxon>Pseudomonadales</taxon>
        <taxon>Pseudomonadaceae</taxon>
        <taxon>Halopseudomonas</taxon>
    </lineage>
</organism>
<evidence type="ECO:0000313" key="3">
    <source>
        <dbReference type="Proteomes" id="UP000243451"/>
    </source>
</evidence>
<dbReference type="Pfam" id="PF08238">
    <property type="entry name" value="Sel1"/>
    <property type="match status" value="5"/>
</dbReference>
<dbReference type="Proteomes" id="UP000243451">
    <property type="component" value="Unassembled WGS sequence"/>
</dbReference>
<keyword evidence="3" id="KW-1185">Reference proteome</keyword>
<dbReference type="PANTHER" id="PTHR11102:SF160">
    <property type="entry name" value="ERAD-ASSOCIATED E3 UBIQUITIN-PROTEIN LIGASE COMPONENT HRD3"/>
    <property type="match status" value="1"/>
</dbReference>
<dbReference type="PANTHER" id="PTHR11102">
    <property type="entry name" value="SEL-1-LIKE PROTEIN"/>
    <property type="match status" value="1"/>
</dbReference>
<dbReference type="EMBL" id="PPSK01000005">
    <property type="protein sequence ID" value="POB04243.1"/>
    <property type="molecule type" value="Genomic_DNA"/>
</dbReference>
<dbReference type="InterPro" id="IPR050767">
    <property type="entry name" value="Sel1_AlgK"/>
</dbReference>
<evidence type="ECO:0000313" key="2">
    <source>
        <dbReference type="EMBL" id="POB04243.1"/>
    </source>
</evidence>
<accession>A0A2P4EWE4</accession>
<dbReference type="RefSeq" id="WP_104737844.1">
    <property type="nucleotide sequence ID" value="NZ_BMHR01000001.1"/>
</dbReference>
<dbReference type="SMART" id="SM00671">
    <property type="entry name" value="SEL1"/>
    <property type="match status" value="4"/>
</dbReference>